<organism evidence="1 2">
    <name type="scientific">Dendrolimus kikuchii</name>
    <dbReference type="NCBI Taxonomy" id="765133"/>
    <lineage>
        <taxon>Eukaryota</taxon>
        <taxon>Metazoa</taxon>
        <taxon>Ecdysozoa</taxon>
        <taxon>Arthropoda</taxon>
        <taxon>Hexapoda</taxon>
        <taxon>Insecta</taxon>
        <taxon>Pterygota</taxon>
        <taxon>Neoptera</taxon>
        <taxon>Endopterygota</taxon>
        <taxon>Lepidoptera</taxon>
        <taxon>Glossata</taxon>
        <taxon>Ditrysia</taxon>
        <taxon>Bombycoidea</taxon>
        <taxon>Lasiocampidae</taxon>
        <taxon>Dendrolimus</taxon>
    </lineage>
</organism>
<comment type="caution">
    <text evidence="1">The sequence shown here is derived from an EMBL/GenBank/DDBJ whole genome shotgun (WGS) entry which is preliminary data.</text>
</comment>
<sequence>MVLLSPSIKGMRKLLSICERYAQRHQLVYNAKKTEMLIFRSGRGPSYVPDVYIGGQPVKIVNTFKYLGHILSSDRKDNHDIERQRRCLSVCGNMLARRFFKASKDTKIHLFRTFCQTFYTCQLWTECTRRSLDGIRVQYNNIFRHLMGFKRYCSASSMFLEARLNTFCAIRRSRIANFLTRVEGCRNSIIAALASRLHQTKMYWDWLQIAA</sequence>
<accession>A0ACC1D6N4</accession>
<protein>
    <submittedName>
        <fullName evidence="1">Uncharacterized protein</fullName>
    </submittedName>
</protein>
<evidence type="ECO:0000313" key="1">
    <source>
        <dbReference type="EMBL" id="KAJ0179573.1"/>
    </source>
</evidence>
<evidence type="ECO:0000313" key="2">
    <source>
        <dbReference type="Proteomes" id="UP000824533"/>
    </source>
</evidence>
<proteinExistence type="predicted"/>
<reference evidence="1 2" key="1">
    <citation type="journal article" date="2021" name="Front. Genet.">
        <title>Chromosome-Level Genome Assembly Reveals Significant Gene Expansion in the Toll and IMD Signaling Pathways of Dendrolimus kikuchii.</title>
        <authorList>
            <person name="Zhou J."/>
            <person name="Wu P."/>
            <person name="Xiong Z."/>
            <person name="Liu N."/>
            <person name="Zhao N."/>
            <person name="Ji M."/>
            <person name="Qiu Y."/>
            <person name="Yang B."/>
        </authorList>
    </citation>
    <scope>NUCLEOTIDE SEQUENCE [LARGE SCALE GENOMIC DNA]</scope>
    <source>
        <strain evidence="1">Ann1</strain>
    </source>
</reference>
<gene>
    <name evidence="1" type="ORF">K1T71_005285</name>
</gene>
<name>A0ACC1D6N4_9NEOP</name>
<dbReference type="EMBL" id="CM034394">
    <property type="protein sequence ID" value="KAJ0179573.1"/>
    <property type="molecule type" value="Genomic_DNA"/>
</dbReference>
<keyword evidence="2" id="KW-1185">Reference proteome</keyword>
<dbReference type="Proteomes" id="UP000824533">
    <property type="component" value="Linkage Group LG08"/>
</dbReference>